<dbReference type="Proteomes" id="UP001497680">
    <property type="component" value="Unassembled WGS sequence"/>
</dbReference>
<proteinExistence type="predicted"/>
<organism evidence="1 2">
    <name type="scientific">Hypoxylon rubiginosum</name>
    <dbReference type="NCBI Taxonomy" id="110542"/>
    <lineage>
        <taxon>Eukaryota</taxon>
        <taxon>Fungi</taxon>
        <taxon>Dikarya</taxon>
        <taxon>Ascomycota</taxon>
        <taxon>Pezizomycotina</taxon>
        <taxon>Sordariomycetes</taxon>
        <taxon>Xylariomycetidae</taxon>
        <taxon>Xylariales</taxon>
        <taxon>Hypoxylaceae</taxon>
        <taxon>Hypoxylon</taxon>
    </lineage>
</organism>
<evidence type="ECO:0000313" key="1">
    <source>
        <dbReference type="EMBL" id="KAI6080482.1"/>
    </source>
</evidence>
<reference evidence="1 2" key="1">
    <citation type="journal article" date="2022" name="New Phytol.">
        <title>Ecological generalism drives hyperdiversity of secondary metabolite gene clusters in xylarialean endophytes.</title>
        <authorList>
            <person name="Franco M.E.E."/>
            <person name="Wisecaver J.H."/>
            <person name="Arnold A.E."/>
            <person name="Ju Y.M."/>
            <person name="Slot J.C."/>
            <person name="Ahrendt S."/>
            <person name="Moore L.P."/>
            <person name="Eastman K.E."/>
            <person name="Scott K."/>
            <person name="Konkel Z."/>
            <person name="Mondo S.J."/>
            <person name="Kuo A."/>
            <person name="Hayes R.D."/>
            <person name="Haridas S."/>
            <person name="Andreopoulos B."/>
            <person name="Riley R."/>
            <person name="LaButti K."/>
            <person name="Pangilinan J."/>
            <person name="Lipzen A."/>
            <person name="Amirebrahimi M."/>
            <person name="Yan J."/>
            <person name="Adam C."/>
            <person name="Keymanesh K."/>
            <person name="Ng V."/>
            <person name="Louie K."/>
            <person name="Northen T."/>
            <person name="Drula E."/>
            <person name="Henrissat B."/>
            <person name="Hsieh H.M."/>
            <person name="Youens-Clark K."/>
            <person name="Lutzoni F."/>
            <person name="Miadlikowska J."/>
            <person name="Eastwood D.C."/>
            <person name="Hamelin R.C."/>
            <person name="Grigoriev I.V."/>
            <person name="U'Ren J.M."/>
        </authorList>
    </citation>
    <scope>NUCLEOTIDE SEQUENCE [LARGE SCALE GENOMIC DNA]</scope>
    <source>
        <strain evidence="1 2">ER1909</strain>
    </source>
</reference>
<name>A0ACC0CJE0_9PEZI</name>
<comment type="caution">
    <text evidence="1">The sequence shown here is derived from an EMBL/GenBank/DDBJ whole genome shotgun (WGS) entry which is preliminary data.</text>
</comment>
<gene>
    <name evidence="1" type="ORF">F4821DRAFT_276011</name>
</gene>
<keyword evidence="2" id="KW-1185">Reference proteome</keyword>
<accession>A0ACC0CJE0</accession>
<sequence>MPSTILEVVGLAQPTDPRSRGWLSQWPLSINEAVNTSKSPPQTTTVIQMSSRAFAVQGRPDHAIKLTESPDLDCLTCFTPGRSLSMRNKKLPLRDYLENEYSEYLKDDVFSIEFLKYVLIVSDEAYISESVSDLLASWGCLVVFILPFSLPEFQQISRGPYFFSSRGLFSAWGIYPDDKEAFVLSTIPSQKHSSTYENLNAAAFGSSSVCVAVPSRLKFSRSNEFPLAGMRVAVKDLFHLKGVHTGCGNRAYRMLHEAAEVSSVDVERIVKLGGIIVGKTKTVEFGGSQEVIGDWSDYFYPFCDKGYS</sequence>
<protein>
    <submittedName>
        <fullName evidence="1">Uncharacterized protein</fullName>
    </submittedName>
</protein>
<dbReference type="EMBL" id="MU394440">
    <property type="protein sequence ID" value="KAI6080482.1"/>
    <property type="molecule type" value="Genomic_DNA"/>
</dbReference>
<evidence type="ECO:0000313" key="2">
    <source>
        <dbReference type="Proteomes" id="UP001497680"/>
    </source>
</evidence>